<name>A0AC35EWJ4_9BILA</name>
<accession>A0AC35EWJ4</accession>
<proteinExistence type="predicted"/>
<protein>
    <submittedName>
        <fullName evidence="2">Serpin domain-containing protein</fullName>
    </submittedName>
</protein>
<evidence type="ECO:0000313" key="1">
    <source>
        <dbReference type="Proteomes" id="UP000887580"/>
    </source>
</evidence>
<evidence type="ECO:0000313" key="2">
    <source>
        <dbReference type="WBParaSite" id="PS1159_v2.g10726.t1"/>
    </source>
</evidence>
<organism evidence="1 2">
    <name type="scientific">Panagrolaimus sp. PS1159</name>
    <dbReference type="NCBI Taxonomy" id="55785"/>
    <lineage>
        <taxon>Eukaryota</taxon>
        <taxon>Metazoa</taxon>
        <taxon>Ecdysozoa</taxon>
        <taxon>Nematoda</taxon>
        <taxon>Chromadorea</taxon>
        <taxon>Rhabditida</taxon>
        <taxon>Tylenchina</taxon>
        <taxon>Panagrolaimomorpha</taxon>
        <taxon>Panagrolaimoidea</taxon>
        <taxon>Panagrolaimidae</taxon>
        <taxon>Panagrolaimus</taxon>
    </lineage>
</organism>
<dbReference type="Proteomes" id="UP000887580">
    <property type="component" value="Unplaced"/>
</dbReference>
<reference evidence="2" key="1">
    <citation type="submission" date="2022-11" db="UniProtKB">
        <authorList>
            <consortium name="WormBaseParasite"/>
        </authorList>
    </citation>
    <scope>IDENTIFICATION</scope>
</reference>
<dbReference type="WBParaSite" id="PS1159_v2.g10726.t1">
    <property type="protein sequence ID" value="PS1159_v2.g10726.t1"/>
    <property type="gene ID" value="PS1159_v2.g10726"/>
</dbReference>
<sequence length="105" mass="11823">MLFRVRKRHASAAMDEISSVILENRNRSHKFIEAQNVNIANGFFVADNISLVPTYKELIKDKFLGNIQSINFSKSVEAVKEINTFVANSTNNAIKEIFTSDDISS</sequence>